<feature type="region of interest" description="Disordered" evidence="1">
    <location>
        <begin position="101"/>
        <end position="120"/>
    </location>
</feature>
<evidence type="ECO:0000259" key="2">
    <source>
        <dbReference type="Pfam" id="PF10551"/>
    </source>
</evidence>
<dbReference type="AlphaFoldDB" id="A0A9N9HYF4"/>
<dbReference type="Pfam" id="PF10551">
    <property type="entry name" value="MULE"/>
    <property type="match status" value="1"/>
</dbReference>
<dbReference type="OrthoDB" id="2430494at2759"/>
<dbReference type="PANTHER" id="PTHR47718">
    <property type="entry name" value="OS01G0519700 PROTEIN"/>
    <property type="match status" value="1"/>
</dbReference>
<reference evidence="3" key="1">
    <citation type="submission" date="2021-06" db="EMBL/GenBank/DDBJ databases">
        <authorList>
            <person name="Kallberg Y."/>
            <person name="Tangrot J."/>
            <person name="Rosling A."/>
        </authorList>
    </citation>
    <scope>NUCLEOTIDE SEQUENCE</scope>
    <source>
        <strain evidence="3">MA453B</strain>
    </source>
</reference>
<feature type="non-terminal residue" evidence="3">
    <location>
        <position position="414"/>
    </location>
</feature>
<evidence type="ECO:0000313" key="3">
    <source>
        <dbReference type="EMBL" id="CAG8712136.1"/>
    </source>
</evidence>
<proteinExistence type="predicted"/>
<comment type="caution">
    <text evidence="3">The sequence shown here is derived from an EMBL/GenBank/DDBJ whole genome shotgun (WGS) entry which is preliminary data.</text>
</comment>
<dbReference type="InterPro" id="IPR018289">
    <property type="entry name" value="MULE_transposase_dom"/>
</dbReference>
<dbReference type="Proteomes" id="UP000789405">
    <property type="component" value="Unassembled WGS sequence"/>
</dbReference>
<gene>
    <name evidence="3" type="ORF">DERYTH_LOCUS13668</name>
</gene>
<feature type="compositionally biased region" description="Polar residues" evidence="1">
    <location>
        <begin position="105"/>
        <end position="116"/>
    </location>
</feature>
<protein>
    <submittedName>
        <fullName evidence="3">12102_t:CDS:1</fullName>
    </submittedName>
</protein>
<feature type="domain" description="MULE transposase" evidence="2">
    <location>
        <begin position="191"/>
        <end position="230"/>
    </location>
</feature>
<sequence length="414" mass="48257">EGRYNIENNDLVEEEQHEVGENIPIGPILGSELEGLDPIKYPLITSSIELSVGIRFSSWEIAKYYLKEYGRQKGFAIKRYRVEFDKNRIVKKRTLTCKKAGKYTPNKTKPIGQQRNKGSKRTDCKWHVNLSRPGYTNYVHITFALDVSMKSNAIQKIKRDKKISGSDASYLLKFLLNQQKEESTMFQTLDATGSEPRVFITDMDPAMDAACKSVYKNSYHIHCIWHLAQNLPKRLKSKLGHVKFKEFINEFWKARNSLSVNIFKQWFQALKDKYPNAHDYLFNFLYLTQQFWACFYVNRIFTAGMQSMQHVESLNTLINKEVSSSSKRLFSNIEELIQKHLSSQIIEELKNQMCESVLYQCKKIEVDSVTEFNEDQLKQIINQKEHNGESNESQMNIDQDVEAMKSIITSDKYI</sequence>
<keyword evidence="4" id="KW-1185">Reference proteome</keyword>
<organism evidence="3 4">
    <name type="scientific">Dentiscutata erythropus</name>
    <dbReference type="NCBI Taxonomy" id="1348616"/>
    <lineage>
        <taxon>Eukaryota</taxon>
        <taxon>Fungi</taxon>
        <taxon>Fungi incertae sedis</taxon>
        <taxon>Mucoromycota</taxon>
        <taxon>Glomeromycotina</taxon>
        <taxon>Glomeromycetes</taxon>
        <taxon>Diversisporales</taxon>
        <taxon>Gigasporaceae</taxon>
        <taxon>Dentiscutata</taxon>
    </lineage>
</organism>
<evidence type="ECO:0000256" key="1">
    <source>
        <dbReference type="SAM" id="MobiDB-lite"/>
    </source>
</evidence>
<accession>A0A9N9HYF4</accession>
<dbReference type="EMBL" id="CAJVPY010009765">
    <property type="protein sequence ID" value="CAG8712136.1"/>
    <property type="molecule type" value="Genomic_DNA"/>
</dbReference>
<name>A0A9N9HYF4_9GLOM</name>
<evidence type="ECO:0000313" key="4">
    <source>
        <dbReference type="Proteomes" id="UP000789405"/>
    </source>
</evidence>